<proteinExistence type="predicted"/>
<dbReference type="EMBL" id="BEYU01000084">
    <property type="protein sequence ID" value="GBG30866.1"/>
    <property type="molecule type" value="Genomic_DNA"/>
</dbReference>
<name>A0A2R5GJ01_9STRA</name>
<dbReference type="Gene3D" id="3.40.50.300">
    <property type="entry name" value="P-loop containing nucleotide triphosphate hydrolases"/>
    <property type="match status" value="2"/>
</dbReference>
<keyword evidence="1" id="KW-0808">Transferase</keyword>
<keyword evidence="2" id="KW-1185">Reference proteome</keyword>
<protein>
    <submittedName>
        <fullName evidence="1">ATP-dependent kinase YFH7</fullName>
    </submittedName>
</protein>
<gene>
    <name evidence="1" type="ORF">FCC1311_070862</name>
</gene>
<reference evidence="1 2" key="1">
    <citation type="submission" date="2017-12" db="EMBL/GenBank/DDBJ databases">
        <title>Sequencing, de novo assembly and annotation of complete genome of a new Thraustochytrid species, strain FCC1311.</title>
        <authorList>
            <person name="Sedici K."/>
            <person name="Godart F."/>
            <person name="Aiese Cigliano R."/>
            <person name="Sanseverino W."/>
            <person name="Barakat M."/>
            <person name="Ortet P."/>
            <person name="Marechal E."/>
            <person name="Cagnac O."/>
            <person name="Amato A."/>
        </authorList>
    </citation>
    <scope>NUCLEOTIDE SEQUENCE [LARGE SCALE GENOMIC DNA]</scope>
</reference>
<dbReference type="InterPro" id="IPR027417">
    <property type="entry name" value="P-loop_NTPase"/>
</dbReference>
<sequence>MDAGRVSALAAELAARAKAWEAAQTQDSAQTAARRPYLVGVAGVPGAGKSTLAMACAAALREELGVDALAVPMDGYHYSKAELDKFEDPEEAHFRRGAAFTFNGPKFLADLQALVQNPEKEHKFPAWSHEIGDPIEDGIVVDSKRDRIVIVEGNYLLLDTPEPWPEFRKIFDETWFIKVDIETAVQRTAVRNAAAFGWTLERTMARTRATDEVNMRQIVAANPEKIATLIIENPDREAAASTPDVKKAACD</sequence>
<dbReference type="Proteomes" id="UP000241890">
    <property type="component" value="Unassembled WGS sequence"/>
</dbReference>
<evidence type="ECO:0000313" key="2">
    <source>
        <dbReference type="Proteomes" id="UP000241890"/>
    </source>
</evidence>
<dbReference type="AlphaFoldDB" id="A0A2R5GJ01"/>
<comment type="caution">
    <text evidence="1">The sequence shown here is derived from an EMBL/GenBank/DDBJ whole genome shotgun (WGS) entry which is preliminary data.</text>
</comment>
<dbReference type="InParanoid" id="A0A2R5GJ01"/>
<accession>A0A2R5GJ01</accession>
<keyword evidence="1" id="KW-0418">Kinase</keyword>
<dbReference type="OrthoDB" id="6362633at2759"/>
<evidence type="ECO:0000313" key="1">
    <source>
        <dbReference type="EMBL" id="GBG30866.1"/>
    </source>
</evidence>
<organism evidence="1 2">
    <name type="scientific">Hondaea fermentalgiana</name>
    <dbReference type="NCBI Taxonomy" id="2315210"/>
    <lineage>
        <taxon>Eukaryota</taxon>
        <taxon>Sar</taxon>
        <taxon>Stramenopiles</taxon>
        <taxon>Bigyra</taxon>
        <taxon>Labyrinthulomycetes</taxon>
        <taxon>Thraustochytrida</taxon>
        <taxon>Thraustochytriidae</taxon>
        <taxon>Hondaea</taxon>
    </lineage>
</organism>
<dbReference type="PANTHER" id="PTHR10285">
    <property type="entry name" value="URIDINE KINASE"/>
    <property type="match status" value="1"/>
</dbReference>
<dbReference type="SUPFAM" id="SSF52540">
    <property type="entry name" value="P-loop containing nucleoside triphosphate hydrolases"/>
    <property type="match status" value="1"/>
</dbReference>
<dbReference type="GO" id="GO:0016301">
    <property type="term" value="F:kinase activity"/>
    <property type="evidence" value="ECO:0007669"/>
    <property type="project" value="UniProtKB-KW"/>
</dbReference>